<name>A0A1I6MGK4_9RHOB</name>
<evidence type="ECO:0000313" key="1">
    <source>
        <dbReference type="EMBL" id="SFS14731.1"/>
    </source>
</evidence>
<dbReference type="AlphaFoldDB" id="A0A1I6MGK4"/>
<evidence type="ECO:0000313" key="2">
    <source>
        <dbReference type="Proteomes" id="UP000198926"/>
    </source>
</evidence>
<accession>A0A1I6MGK4</accession>
<dbReference type="STRING" id="1123755.SAMN05444714_1745"/>
<dbReference type="OrthoDB" id="9789139at2"/>
<dbReference type="InterPro" id="IPR017601">
    <property type="entry name" value="DGQHR-contain_dom"/>
</dbReference>
<gene>
    <name evidence="1" type="ORF">SAMN05444714_1745</name>
</gene>
<dbReference type="RefSeq" id="WP_090206499.1">
    <property type="nucleotide sequence ID" value="NZ_FOZM01000001.1"/>
</dbReference>
<dbReference type="InterPro" id="IPR017642">
    <property type="entry name" value="DNA_S_mod_DndB"/>
</dbReference>
<proteinExistence type="predicted"/>
<dbReference type="Proteomes" id="UP000198926">
    <property type="component" value="Unassembled WGS sequence"/>
</dbReference>
<organism evidence="1 2">
    <name type="scientific">Yoonia litorea</name>
    <dbReference type="NCBI Taxonomy" id="1123755"/>
    <lineage>
        <taxon>Bacteria</taxon>
        <taxon>Pseudomonadati</taxon>
        <taxon>Pseudomonadota</taxon>
        <taxon>Alphaproteobacteria</taxon>
        <taxon>Rhodobacterales</taxon>
        <taxon>Paracoccaceae</taxon>
        <taxon>Yoonia</taxon>
    </lineage>
</organism>
<dbReference type="CDD" id="cd16413">
    <property type="entry name" value="DGQHR_domain"/>
    <property type="match status" value="1"/>
</dbReference>
<dbReference type="NCBIfam" id="TIGR03187">
    <property type="entry name" value="DGQHR"/>
    <property type="match status" value="1"/>
</dbReference>
<keyword evidence="2" id="KW-1185">Reference proteome</keyword>
<protein>
    <submittedName>
        <fullName evidence="1">DGQHR domain-containing protein</fullName>
    </submittedName>
</protein>
<dbReference type="Pfam" id="PF14072">
    <property type="entry name" value="DndB"/>
    <property type="match status" value="1"/>
</dbReference>
<reference evidence="1 2" key="1">
    <citation type="submission" date="2016-10" db="EMBL/GenBank/DDBJ databases">
        <authorList>
            <person name="de Groot N.N."/>
        </authorList>
    </citation>
    <scope>NUCLEOTIDE SEQUENCE [LARGE SCALE GENOMIC DNA]</scope>
    <source>
        <strain evidence="1 2">DSM 29433</strain>
    </source>
</reference>
<dbReference type="EMBL" id="FOZM01000001">
    <property type="protein sequence ID" value="SFS14731.1"/>
    <property type="molecule type" value="Genomic_DNA"/>
</dbReference>
<sequence length="326" mass="36962">MNKDPERISFGTVSLVTQGEHKFYTTTIPSEILARTCVAISREENNIDGFQRVLDRKRAQDIADYIDNGLGTVPSSIVLSSQDDAELVYDSKRKSISFKDIPQAFLILDGQHRVFGFALATKTLRVPVVIYDNLNKREESRLFIDINSKQKGVPSELLLDIKKMAEYENDAEATMRIIFDRFKDDPSTVLFSKLSPSKKVSGKITRTVFNAAVGPLVKLFKSMSDDEVYDILKAYYQAAFDSIFDAKNIKDDFFQPTVFKATSGFFPSVARRAKDRFGAIYSYDHFAEVLSPVSDKFRPAKIKEAKNAYKPLVKHLEECLDSDFHL</sequence>